<reference evidence="3 4" key="1">
    <citation type="journal article" date="2000" name="Nucleic Acids Res.">
        <title>Complete genome sequence of the alkaliphilic bacterium Bacillus halodurans and genomic sequence comparison with Bacillus subtilis.</title>
        <authorList>
            <person name="Takami H."/>
            <person name="Nakasone K."/>
            <person name="Takaki Y."/>
            <person name="Maeno G."/>
            <person name="Sasaki R."/>
            <person name="Masui N."/>
            <person name="Fuji F."/>
            <person name="Hirama C."/>
            <person name="Nakamura Y."/>
            <person name="Ogasawara N."/>
            <person name="Kuhara S."/>
            <person name="Horikoshi K."/>
        </authorList>
    </citation>
    <scope>NUCLEOTIDE SEQUENCE [LARGE SCALE GENOMIC DNA]</scope>
    <source>
        <strain evidence="4">ATCC BAA-125 / DSM 18197 / FERM 7344 / JCM 9153 / C-125</strain>
    </source>
</reference>
<dbReference type="GO" id="GO:0008237">
    <property type="term" value="F:metallopeptidase activity"/>
    <property type="evidence" value="ECO:0007669"/>
    <property type="project" value="InterPro"/>
</dbReference>
<dbReference type="Pfam" id="PF19289">
    <property type="entry name" value="PmbA_TldD_3rd"/>
    <property type="match status" value="1"/>
</dbReference>
<dbReference type="KEGG" id="bha:BH2036"/>
<dbReference type="eggNOG" id="COG0312">
    <property type="taxonomic scope" value="Bacteria"/>
</dbReference>
<dbReference type="SUPFAM" id="SSF111283">
    <property type="entry name" value="Putative modulator of DNA gyrase, PmbA/TldD"/>
    <property type="match status" value="1"/>
</dbReference>
<dbReference type="InterPro" id="IPR051463">
    <property type="entry name" value="Peptidase_U62_metallo"/>
</dbReference>
<proteinExistence type="inferred from homology"/>
<evidence type="ECO:0000259" key="2">
    <source>
        <dbReference type="Pfam" id="PF19289"/>
    </source>
</evidence>
<organism evidence="3 4">
    <name type="scientific">Halalkalibacterium halodurans (strain ATCC BAA-125 / DSM 18197 / FERM 7344 / JCM 9153 / C-125)</name>
    <name type="common">Bacillus halodurans</name>
    <dbReference type="NCBI Taxonomy" id="272558"/>
    <lineage>
        <taxon>Bacteria</taxon>
        <taxon>Bacillati</taxon>
        <taxon>Bacillota</taxon>
        <taxon>Bacilli</taxon>
        <taxon>Bacillales</taxon>
        <taxon>Bacillaceae</taxon>
        <taxon>Halalkalibacterium (ex Joshi et al. 2022)</taxon>
    </lineage>
</organism>
<dbReference type="InterPro" id="IPR036059">
    <property type="entry name" value="TldD/PmbA_sf"/>
</dbReference>
<evidence type="ECO:0000313" key="4">
    <source>
        <dbReference type="Proteomes" id="UP000001258"/>
    </source>
</evidence>
<keyword evidence="4" id="KW-1185">Reference proteome</keyword>
<dbReference type="EMBL" id="BA000004">
    <property type="protein sequence ID" value="BAB05755.1"/>
    <property type="molecule type" value="Genomic_DNA"/>
</dbReference>
<dbReference type="HOGENOM" id="CLU_026425_1_0_9"/>
<evidence type="ECO:0000313" key="3">
    <source>
        <dbReference type="EMBL" id="BAB05755.1"/>
    </source>
</evidence>
<evidence type="ECO:0000256" key="1">
    <source>
        <dbReference type="ARBA" id="ARBA00005836"/>
    </source>
</evidence>
<dbReference type="PANTHER" id="PTHR30624">
    <property type="entry name" value="UNCHARACTERIZED PROTEIN TLDD AND PMBA"/>
    <property type="match status" value="1"/>
</dbReference>
<dbReference type="OrthoDB" id="9803213at2"/>
<accession>Q9KB92</accession>
<dbReference type="RefSeq" id="WP_010898194.1">
    <property type="nucleotide sequence ID" value="NC_002570.2"/>
</dbReference>
<name>Q9KB92_HALH5</name>
<dbReference type="GO" id="GO:0005829">
    <property type="term" value="C:cytosol"/>
    <property type="evidence" value="ECO:0007669"/>
    <property type="project" value="TreeGrafter"/>
</dbReference>
<dbReference type="InterPro" id="IPR045569">
    <property type="entry name" value="Metalloprtase-TldD/E_C"/>
</dbReference>
<sequence>MQNLHIFGEQKKTDWVIFENLEKVESKTLTEEGSAIRLNSGKYRKLKAISSVDPDVLYSTCKQFLPLNELEVLNKWEPSWGKVREDILNSKVELWNQCMHESACQYAPEVVSTKAYWKSVQQHIWFCTSSSELKEDIRTCFMLDFYITVQKEGRTKQSNLTRSWLSPINVQEEDLQELVLYTANAAMEKLDARPFPSGSYALILGPLAAPGIFHEVVGHGLEADIASIPQSAFHQRLGAMVGCEKVTIIDDPTKEGLPGSYSLDDEGTIAQQTTLIEKGRVVNYLSHLHTGHPTNGHGRVINYQHLPLVRMSNTFLLPGTDDPEEMVSDTEVGLYVKKAINGDVNMITGEFEIHVAEGYLIEKGQITSPILPTTLKGDGQKLLQSIDRVGNDFAIHSEVRGGCGKLGQSPLPVSAGSPTVRVLDWYVKGADR</sequence>
<dbReference type="GeneID" id="87597603"/>
<dbReference type="SMR" id="Q9KB92"/>
<dbReference type="Proteomes" id="UP000001258">
    <property type="component" value="Chromosome"/>
</dbReference>
<feature type="domain" description="Metalloprotease TldD/E C-terminal" evidence="2">
    <location>
        <begin position="197"/>
        <end position="429"/>
    </location>
</feature>
<dbReference type="STRING" id="272558.gene:10727934"/>
<dbReference type="AlphaFoldDB" id="Q9KB92"/>
<dbReference type="GO" id="GO:0006508">
    <property type="term" value="P:proteolysis"/>
    <property type="evidence" value="ECO:0007669"/>
    <property type="project" value="InterPro"/>
</dbReference>
<comment type="similarity">
    <text evidence="1">Belongs to the peptidase U62 family.</text>
</comment>
<dbReference type="PANTHER" id="PTHR30624:SF4">
    <property type="entry name" value="METALLOPROTEASE TLDD"/>
    <property type="match status" value="1"/>
</dbReference>
<gene>
    <name evidence="3" type="primary">tldD</name>
</gene>
<protein>
    <submittedName>
        <fullName evidence="3">Suppressor of the inhibitory activity of the cabon storage regulator (CsrA)</fullName>
    </submittedName>
</protein>
<dbReference type="PIR" id="D83904">
    <property type="entry name" value="D83904"/>
</dbReference>